<comment type="caution">
    <text evidence="1">The sequence shown here is derived from an EMBL/GenBank/DDBJ whole genome shotgun (WGS) entry which is preliminary data.</text>
</comment>
<protein>
    <submittedName>
        <fullName evidence="1">Uncharacterized protein</fullName>
    </submittedName>
</protein>
<organism evidence="1 2">
    <name type="scientific">Candidatus Anaerobiospirillum pullicola</name>
    <dbReference type="NCBI Taxonomy" id="2838451"/>
    <lineage>
        <taxon>Bacteria</taxon>
        <taxon>Pseudomonadati</taxon>
        <taxon>Pseudomonadota</taxon>
        <taxon>Gammaproteobacteria</taxon>
        <taxon>Aeromonadales</taxon>
        <taxon>Succinivibrionaceae</taxon>
        <taxon>Anaerobiospirillum</taxon>
    </lineage>
</organism>
<sequence>MVEITGPKNIDLFSENRIRQYITEVVEDNDLEQLLFQNLFVDTLMYDAMNFTAEVKSDAEFTLRNFVNYVNDLRGTDFNTSDLKQMFTLPKLQHLSAELLAFSNAATQKYHKPQAALLQDAHKLLARLQVSNIAILDSIKFQCHAAPQRAMSDRNGHPRDSHDDFLLRYIYTLLPGTLYNLYTGPQYFFADSFDLLAPPLPDTLLIATKPNPSNDLLLSLMLRSTTHNLKFILPLTLERLQGSTVTSVRNAGGKALPLDSVGYNITSSRLDLNDPNNHALNVHISFDLTMRPQTQLSALYSDAKSINPDLPSPTYHPADVNPAFVPSAADADIQWFLEQLAAEQEQGQLLQEALRINHMSDAEYVLRPYTGKDKKALLQKAKDEMAQSAAHHKAAGANAVADAVADAVEVAANAAHTAGEEAVAWAGAMVGAEAMTEEDRNFYERMTRYKEQYGPYLATMPQHLNLSYRLAQVYDPQQATWKHYLTNISSAQLRASQLEALLYGPWMQEQLLPESRRYVSTVRQIDSDDLKLIKFFVHMAIFRQEMNSLMRPKRKRRSHTAKTVPQAET</sequence>
<dbReference type="Proteomes" id="UP000733611">
    <property type="component" value="Unassembled WGS sequence"/>
</dbReference>
<gene>
    <name evidence="1" type="ORF">H9847_04550</name>
</gene>
<evidence type="ECO:0000313" key="1">
    <source>
        <dbReference type="EMBL" id="MBU3844128.1"/>
    </source>
</evidence>
<reference evidence="1" key="2">
    <citation type="submission" date="2021-04" db="EMBL/GenBank/DDBJ databases">
        <authorList>
            <person name="Gilroy R."/>
        </authorList>
    </citation>
    <scope>NUCLEOTIDE SEQUENCE</scope>
    <source>
        <strain evidence="1">378</strain>
    </source>
</reference>
<dbReference type="EMBL" id="JAHLFE010000092">
    <property type="protein sequence ID" value="MBU3844128.1"/>
    <property type="molecule type" value="Genomic_DNA"/>
</dbReference>
<proteinExistence type="predicted"/>
<dbReference type="AlphaFoldDB" id="A0A948TGC3"/>
<accession>A0A948TGC3</accession>
<reference evidence="1" key="1">
    <citation type="journal article" date="2021" name="PeerJ">
        <title>Extensive microbial diversity within the chicken gut microbiome revealed by metagenomics and culture.</title>
        <authorList>
            <person name="Gilroy R."/>
            <person name="Ravi A."/>
            <person name="Getino M."/>
            <person name="Pursley I."/>
            <person name="Horton D.L."/>
            <person name="Alikhan N.F."/>
            <person name="Baker D."/>
            <person name="Gharbi K."/>
            <person name="Hall N."/>
            <person name="Watson M."/>
            <person name="Adriaenssens E.M."/>
            <person name="Foster-Nyarko E."/>
            <person name="Jarju S."/>
            <person name="Secka A."/>
            <person name="Antonio M."/>
            <person name="Oren A."/>
            <person name="Chaudhuri R.R."/>
            <person name="La Ragione R."/>
            <person name="Hildebrand F."/>
            <person name="Pallen M.J."/>
        </authorList>
    </citation>
    <scope>NUCLEOTIDE SEQUENCE</scope>
    <source>
        <strain evidence="1">378</strain>
    </source>
</reference>
<evidence type="ECO:0000313" key="2">
    <source>
        <dbReference type="Proteomes" id="UP000733611"/>
    </source>
</evidence>
<name>A0A948TGC3_9GAMM</name>